<dbReference type="PaxDb" id="4097-A0A1S4CQ53"/>
<dbReference type="KEGG" id="nta:107821272"/>
<sequence length="143" mass="16104">MARSSNWLRRLCKKGVKTEAEQLLEAVKPLKLVNNDTSVFTPTAVISLFLFVKQYIRYIRLFLSISDPIVMKETALAAARAGVFDPSKLSVAGGQSKLGPADILKVLEWMKSAEGDSCMRFIYRRWKLEKNRGGGSVNYRCRS</sequence>
<proteinExistence type="predicted"/>
<reference evidence="1" key="1">
    <citation type="submission" date="2025-08" db="UniProtKB">
        <authorList>
            <consortium name="RefSeq"/>
        </authorList>
    </citation>
    <scope>IDENTIFICATION</scope>
</reference>
<dbReference type="AlphaFoldDB" id="A0A1S4CQ53"/>
<evidence type="ECO:0000313" key="1">
    <source>
        <dbReference type="RefSeq" id="XP_016503186.1"/>
    </source>
</evidence>
<dbReference type="RefSeq" id="XP_016503186.1">
    <property type="nucleotide sequence ID" value="XM_016647700.1"/>
</dbReference>
<protein>
    <submittedName>
        <fullName evidence="1">Uncharacterized protein</fullName>
    </submittedName>
</protein>
<gene>
    <name evidence="1" type="primary">LOC107821272</name>
</gene>
<accession>A0A1S4CQ53</accession>
<name>A0A1S4CQ53_TOBAC</name>
<organism evidence="1">
    <name type="scientific">Nicotiana tabacum</name>
    <name type="common">Common tobacco</name>
    <dbReference type="NCBI Taxonomy" id="4097"/>
    <lineage>
        <taxon>Eukaryota</taxon>
        <taxon>Viridiplantae</taxon>
        <taxon>Streptophyta</taxon>
        <taxon>Embryophyta</taxon>
        <taxon>Tracheophyta</taxon>
        <taxon>Spermatophyta</taxon>
        <taxon>Magnoliopsida</taxon>
        <taxon>eudicotyledons</taxon>
        <taxon>Gunneridae</taxon>
        <taxon>Pentapetalae</taxon>
        <taxon>asterids</taxon>
        <taxon>lamiids</taxon>
        <taxon>Solanales</taxon>
        <taxon>Solanaceae</taxon>
        <taxon>Nicotianoideae</taxon>
        <taxon>Nicotianeae</taxon>
        <taxon>Nicotiana</taxon>
    </lineage>
</organism>